<comment type="caution">
    <text evidence="4">The sequence shown here is derived from an EMBL/GenBank/DDBJ whole genome shotgun (WGS) entry which is preliminary data.</text>
</comment>
<keyword evidence="5" id="KW-1185">Reference proteome</keyword>
<keyword evidence="3" id="KW-0732">Signal</keyword>
<evidence type="ECO:0000256" key="3">
    <source>
        <dbReference type="SAM" id="SignalP"/>
    </source>
</evidence>
<keyword evidence="2" id="KW-0812">Transmembrane</keyword>
<dbReference type="RefSeq" id="WP_075360654.1">
    <property type="nucleotide sequence ID" value="NZ_MPDM01000001.1"/>
</dbReference>
<keyword evidence="2" id="KW-0472">Membrane</keyword>
<sequence>MAIIKSTKIAAAAALALLLAPMSAVAMAATAEDKPENVDVYSHVYANSDGTYSLYIDSNSNVGKVDFLTGDYTIPATNERYPVATITALPKYATNIKAEIVSPQNNPETKVSIAGDTISWTMDLGMTPEPPTGFPPIPKQPRNTLKITFALAEGYSGSILPFPSIQYPLTSTGANGPETGTMRVWQNAITVEEPSNLTLSSAFYPANQSDATTPEAITELQRLCNNGTPEAWVNYTITNPNKVTAKHVMFEQNLTLTDVVSDQNPELTSLAAGTPVELKDIPAGTSVHLWAKVSGTDLNKKIADAKGKVTFTYKHVESGLDKENTLGSGEYVALMDASQMGDPNVQPPYIARPAYGWSPNYTGPVKTTFFYDGANVETDRSLTAEASTELQLLENKTPCPTIPQDTAETPQVTAETPEITAETPKTGAGLAKTGLNASGALLATLTLLVAGSAALVWNRKRS</sequence>
<proteinExistence type="predicted"/>
<organism evidence="4 5">
    <name type="scientific">Boudabousia marimammalium</name>
    <dbReference type="NCBI Taxonomy" id="156892"/>
    <lineage>
        <taxon>Bacteria</taxon>
        <taxon>Bacillati</taxon>
        <taxon>Actinomycetota</taxon>
        <taxon>Actinomycetes</taxon>
        <taxon>Actinomycetales</taxon>
        <taxon>Actinomycetaceae</taxon>
        <taxon>Boudabousia</taxon>
    </lineage>
</organism>
<feature type="compositionally biased region" description="Polar residues" evidence="1">
    <location>
        <begin position="403"/>
        <end position="412"/>
    </location>
</feature>
<evidence type="ECO:0000313" key="5">
    <source>
        <dbReference type="Proteomes" id="UP000186465"/>
    </source>
</evidence>
<evidence type="ECO:0000256" key="2">
    <source>
        <dbReference type="SAM" id="Phobius"/>
    </source>
</evidence>
<name>A0A1Q5PSA3_9ACTO</name>
<dbReference type="Proteomes" id="UP000186465">
    <property type="component" value="Unassembled WGS sequence"/>
</dbReference>
<dbReference type="AlphaFoldDB" id="A0A1Q5PSA3"/>
<feature type="signal peptide" evidence="3">
    <location>
        <begin position="1"/>
        <end position="28"/>
    </location>
</feature>
<feature type="region of interest" description="Disordered" evidence="1">
    <location>
        <begin position="397"/>
        <end position="417"/>
    </location>
</feature>
<feature type="chain" id="PRO_5013067098" description="Gram-positive cocci surface proteins LPxTG domain-containing protein" evidence="3">
    <location>
        <begin position="29"/>
        <end position="462"/>
    </location>
</feature>
<protein>
    <recommendedName>
        <fullName evidence="6">Gram-positive cocci surface proteins LPxTG domain-containing protein</fullName>
    </recommendedName>
</protein>
<keyword evidence="2" id="KW-1133">Transmembrane helix</keyword>
<reference evidence="5" key="1">
    <citation type="submission" date="2016-11" db="EMBL/GenBank/DDBJ databases">
        <title>Actinomyces gypaetusis sp. nov. isolated from Gypaetus barbatus in Qinghai Tibet Plateau China.</title>
        <authorList>
            <person name="Meng X."/>
        </authorList>
    </citation>
    <scope>NUCLEOTIDE SEQUENCE [LARGE SCALE GENOMIC DNA]</scope>
    <source>
        <strain evidence="5">DSM 15383</strain>
    </source>
</reference>
<evidence type="ECO:0000313" key="4">
    <source>
        <dbReference type="EMBL" id="OKL50413.1"/>
    </source>
</evidence>
<dbReference type="EMBL" id="MPDM01000001">
    <property type="protein sequence ID" value="OKL50413.1"/>
    <property type="molecule type" value="Genomic_DNA"/>
</dbReference>
<gene>
    <name evidence="4" type="ORF">BM477_00070</name>
</gene>
<evidence type="ECO:0000256" key="1">
    <source>
        <dbReference type="SAM" id="MobiDB-lite"/>
    </source>
</evidence>
<accession>A0A1Q5PSA3</accession>
<feature type="transmembrane region" description="Helical" evidence="2">
    <location>
        <begin position="439"/>
        <end position="457"/>
    </location>
</feature>
<evidence type="ECO:0008006" key="6">
    <source>
        <dbReference type="Google" id="ProtNLM"/>
    </source>
</evidence>